<name>A0A1I8AMD2_9BILA</name>
<feature type="compositionally biased region" description="Polar residues" evidence="1">
    <location>
        <begin position="18"/>
        <end position="28"/>
    </location>
</feature>
<keyword evidence="2" id="KW-0472">Membrane</keyword>
<evidence type="ECO:0000313" key="3">
    <source>
        <dbReference type="Proteomes" id="UP000095287"/>
    </source>
</evidence>
<evidence type="ECO:0000256" key="1">
    <source>
        <dbReference type="SAM" id="MobiDB-lite"/>
    </source>
</evidence>
<keyword evidence="2" id="KW-1133">Transmembrane helix</keyword>
<evidence type="ECO:0000256" key="2">
    <source>
        <dbReference type="SAM" id="Phobius"/>
    </source>
</evidence>
<feature type="transmembrane region" description="Helical" evidence="2">
    <location>
        <begin position="61"/>
        <end position="81"/>
    </location>
</feature>
<proteinExistence type="predicted"/>
<feature type="transmembrane region" description="Helical" evidence="2">
    <location>
        <begin position="304"/>
        <end position="324"/>
    </location>
</feature>
<dbReference type="Proteomes" id="UP000095287">
    <property type="component" value="Unplaced"/>
</dbReference>
<keyword evidence="3" id="KW-1185">Reference proteome</keyword>
<reference evidence="4" key="1">
    <citation type="submission" date="2016-11" db="UniProtKB">
        <authorList>
            <consortium name="WormBaseParasite"/>
        </authorList>
    </citation>
    <scope>IDENTIFICATION</scope>
</reference>
<accession>A0A1I8AMD2</accession>
<dbReference type="WBParaSite" id="L893_g6914.t1">
    <property type="protein sequence ID" value="L893_g6914.t1"/>
    <property type="gene ID" value="L893_g6914"/>
</dbReference>
<sequence length="331" mass="37430">MAAAVPALLLIANRNRSALSQEQPSNSARRTERTNVPLDEPPSYASCSPATESPEERKNGALRPILLTTLLVVLGGSLAYYKVAFRDTSRPCETNAFLDKAYNFQTRHLSDFHYTLNKWILGDSDSKCMAPPAVVTEELYGLIEGAEDLQRAMVKDEKDDYRNKVALHEVHFAQAQNKSLDKIAPIIERYLKSLNIDRIFVIERSLVNFIAFPEDDAAVTLNASLAPFELKVAQLKEGSLAKFRDFIDAYWSNLKRSTVPGIFQRCLPKDFSAENIIEKYTKMVQLRVTHCIPPGEREYKGSKLFYVLLVVVMIAAWFLMIGPVDHYCSRF</sequence>
<dbReference type="AlphaFoldDB" id="A0A1I8AMD2"/>
<protein>
    <submittedName>
        <fullName evidence="4">Uncharacterized protein</fullName>
    </submittedName>
</protein>
<feature type="region of interest" description="Disordered" evidence="1">
    <location>
        <begin position="18"/>
        <end position="57"/>
    </location>
</feature>
<organism evidence="3 4">
    <name type="scientific">Steinernema glaseri</name>
    <dbReference type="NCBI Taxonomy" id="37863"/>
    <lineage>
        <taxon>Eukaryota</taxon>
        <taxon>Metazoa</taxon>
        <taxon>Ecdysozoa</taxon>
        <taxon>Nematoda</taxon>
        <taxon>Chromadorea</taxon>
        <taxon>Rhabditida</taxon>
        <taxon>Tylenchina</taxon>
        <taxon>Panagrolaimomorpha</taxon>
        <taxon>Strongyloidoidea</taxon>
        <taxon>Steinernematidae</taxon>
        <taxon>Steinernema</taxon>
    </lineage>
</organism>
<keyword evidence="2" id="KW-0812">Transmembrane</keyword>
<evidence type="ECO:0000313" key="4">
    <source>
        <dbReference type="WBParaSite" id="L893_g6914.t1"/>
    </source>
</evidence>